<dbReference type="InterPro" id="IPR001254">
    <property type="entry name" value="Trypsin_dom"/>
</dbReference>
<dbReference type="SMART" id="SM00020">
    <property type="entry name" value="Tryp_SPc"/>
    <property type="match status" value="2"/>
</dbReference>
<dbReference type="InterPro" id="IPR009003">
    <property type="entry name" value="Peptidase_S1_PA"/>
</dbReference>
<dbReference type="PANTHER" id="PTHR24252:SF7">
    <property type="entry name" value="HYALIN"/>
    <property type="match status" value="1"/>
</dbReference>
<dbReference type="STRING" id="299467.A0A443SI14"/>
<evidence type="ECO:0000256" key="1">
    <source>
        <dbReference type="ARBA" id="ARBA00022536"/>
    </source>
</evidence>
<dbReference type="GO" id="GO:0004252">
    <property type="term" value="F:serine-type endopeptidase activity"/>
    <property type="evidence" value="ECO:0007669"/>
    <property type="project" value="InterPro"/>
</dbReference>
<dbReference type="GO" id="GO:0042381">
    <property type="term" value="P:hemolymph coagulation"/>
    <property type="evidence" value="ECO:0007669"/>
    <property type="project" value="UniProtKB-KW"/>
</dbReference>
<keyword evidence="1" id="KW-0245">EGF-like domain</keyword>
<feature type="domain" description="Peptidase S1" evidence="14">
    <location>
        <begin position="9"/>
        <end position="241"/>
    </location>
</feature>
<feature type="domain" description="Peptidase S1" evidence="14">
    <location>
        <begin position="240"/>
        <end position="482"/>
    </location>
</feature>
<evidence type="ECO:0000313" key="15">
    <source>
        <dbReference type="EMBL" id="RWS27181.1"/>
    </source>
</evidence>
<dbReference type="GO" id="GO:0006508">
    <property type="term" value="P:proteolysis"/>
    <property type="evidence" value="ECO:0007669"/>
    <property type="project" value="UniProtKB-KW"/>
</dbReference>
<evidence type="ECO:0000259" key="14">
    <source>
        <dbReference type="PROSITE" id="PS50240"/>
    </source>
</evidence>
<dbReference type="Proteomes" id="UP000288716">
    <property type="component" value="Unassembled WGS sequence"/>
</dbReference>
<dbReference type="SUPFAM" id="SSF50494">
    <property type="entry name" value="Trypsin-like serine proteases"/>
    <property type="match status" value="2"/>
</dbReference>
<keyword evidence="3 13" id="KW-0645">Protease</keyword>
<dbReference type="InterPro" id="IPR033116">
    <property type="entry name" value="TRYPSIN_SER"/>
</dbReference>
<dbReference type="PANTHER" id="PTHR24252">
    <property type="entry name" value="ACROSIN-RELATED"/>
    <property type="match status" value="1"/>
</dbReference>
<keyword evidence="7" id="KW-0353">Hemolymph clotting</keyword>
<keyword evidence="15" id="KW-0472">Membrane</keyword>
<keyword evidence="10" id="KW-1015">Disulfide bond</keyword>
<keyword evidence="2" id="KW-0768">Sushi</keyword>
<gene>
    <name evidence="15" type="ORF">B4U80_09013</name>
</gene>
<evidence type="ECO:0000256" key="10">
    <source>
        <dbReference type="ARBA" id="ARBA00023157"/>
    </source>
</evidence>
<dbReference type="PROSITE" id="PS00135">
    <property type="entry name" value="TRYPSIN_SER"/>
    <property type="match status" value="1"/>
</dbReference>
<dbReference type="EC" id="3.4.21.84" evidence="12"/>
<dbReference type="InterPro" id="IPR001314">
    <property type="entry name" value="Peptidase_S1A"/>
</dbReference>
<evidence type="ECO:0000313" key="16">
    <source>
        <dbReference type="Proteomes" id="UP000288716"/>
    </source>
</evidence>
<dbReference type="InterPro" id="IPR018114">
    <property type="entry name" value="TRYPSIN_HIS"/>
</dbReference>
<dbReference type="GO" id="GO:0007155">
    <property type="term" value="P:cell adhesion"/>
    <property type="evidence" value="ECO:0007669"/>
    <property type="project" value="UniProtKB-KW"/>
</dbReference>
<comment type="catalytic activity">
    <reaction evidence="11">
        <text>Selective cleavage of 103-Arg-|-Ser-104 and 124-Ile-|-Ile-125 bonds in Limulus clotting factor B to form activated factor B. Cleavage of -Pro-Arg-|-Xaa- bonds in synthetic substrates.</text>
        <dbReference type="EC" id="3.4.21.84"/>
    </reaction>
</comment>
<dbReference type="EMBL" id="NCKV01002200">
    <property type="protein sequence ID" value="RWS27181.1"/>
    <property type="molecule type" value="Genomic_DNA"/>
</dbReference>
<dbReference type="PRINTS" id="PR00722">
    <property type="entry name" value="CHYMOTRYPSIN"/>
</dbReference>
<dbReference type="OrthoDB" id="10059102at2759"/>
<reference evidence="15 16" key="1">
    <citation type="journal article" date="2018" name="Gigascience">
        <title>Genomes of trombidid mites reveal novel predicted allergens and laterally-transferred genes associated with secondary metabolism.</title>
        <authorList>
            <person name="Dong X."/>
            <person name="Chaisiri K."/>
            <person name="Xia D."/>
            <person name="Armstrong S.D."/>
            <person name="Fang Y."/>
            <person name="Donnelly M.J."/>
            <person name="Kadowaki T."/>
            <person name="McGarry J.W."/>
            <person name="Darby A.C."/>
            <person name="Makepeace B.L."/>
        </authorList>
    </citation>
    <scope>NUCLEOTIDE SEQUENCE [LARGE SCALE GENOMIC DNA]</scope>
    <source>
        <strain evidence="15">UoL-UT</strain>
    </source>
</reference>
<sequence>MDTNAAFRIVGGQNVRKGEVPWQISLLVNGDNHICGGSIISAKYVLSAAHCLDMFYNRQGYRFYVVAGSLIRKRGYKVGQFSRVKKVIMHPKWNPNKNFADIMILELEKTLKFTFGGRGQYSSAVGPVCLPSSNSNEWNHKGEAKISGFGKTSHGGSASDRLLFIKENILNDKYCQQRYGRSRFPYDAKTMLLEGDSGGPLVVKVNNHWIQKAFGVFFALCLQTALSTKCGQNSETGFRIVGGEKADPKQCPWQCSILLNGDNHICGGSIIAKNWILTAAHCTANYINKPGYTFYVVVGALIRRKGYKVGQLIKVKRVINHEKYNPKTMFADIALLQLEKDIVYTSNPKGPEAAAVGPICLPSAKSGEWNYKGEAKVSGFGRTAEGGQAADYLMFIKEKVLSDIECSRKYGRTFDPKSMVCYGKLSGGKGACQGDSGGPLVVKVRDHYIQKGVVSYGAICAQSPTVFTKCQYFMPWICEKTGIKFA</sequence>
<evidence type="ECO:0000256" key="2">
    <source>
        <dbReference type="ARBA" id="ARBA00022659"/>
    </source>
</evidence>
<keyword evidence="4" id="KW-0732">Signal</keyword>
<evidence type="ECO:0000256" key="11">
    <source>
        <dbReference type="ARBA" id="ARBA00052079"/>
    </source>
</evidence>
<evidence type="ECO:0000256" key="7">
    <source>
        <dbReference type="ARBA" id="ARBA00022820"/>
    </source>
</evidence>
<evidence type="ECO:0000256" key="4">
    <source>
        <dbReference type="ARBA" id="ARBA00022729"/>
    </source>
</evidence>
<dbReference type="CDD" id="cd00190">
    <property type="entry name" value="Tryp_SPc"/>
    <property type="match status" value="2"/>
</dbReference>
<dbReference type="VEuPathDB" id="VectorBase:LDEU004859"/>
<evidence type="ECO:0000256" key="3">
    <source>
        <dbReference type="ARBA" id="ARBA00022670"/>
    </source>
</evidence>
<accession>A0A443SI14</accession>
<organism evidence="15 16">
    <name type="scientific">Leptotrombidium deliense</name>
    <dbReference type="NCBI Taxonomy" id="299467"/>
    <lineage>
        <taxon>Eukaryota</taxon>
        <taxon>Metazoa</taxon>
        <taxon>Ecdysozoa</taxon>
        <taxon>Arthropoda</taxon>
        <taxon>Chelicerata</taxon>
        <taxon>Arachnida</taxon>
        <taxon>Acari</taxon>
        <taxon>Acariformes</taxon>
        <taxon>Trombidiformes</taxon>
        <taxon>Prostigmata</taxon>
        <taxon>Anystina</taxon>
        <taxon>Parasitengona</taxon>
        <taxon>Trombiculoidea</taxon>
        <taxon>Trombiculidae</taxon>
        <taxon>Leptotrombidium</taxon>
    </lineage>
</organism>
<dbReference type="AlphaFoldDB" id="A0A443SI14"/>
<evidence type="ECO:0000256" key="12">
    <source>
        <dbReference type="ARBA" id="ARBA00066707"/>
    </source>
</evidence>
<keyword evidence="8 13" id="KW-0720">Serine protease</keyword>
<evidence type="ECO:0000256" key="5">
    <source>
        <dbReference type="ARBA" id="ARBA00022734"/>
    </source>
</evidence>
<evidence type="ECO:0000256" key="6">
    <source>
        <dbReference type="ARBA" id="ARBA00022801"/>
    </source>
</evidence>
<keyword evidence="5" id="KW-0430">Lectin</keyword>
<keyword evidence="6 13" id="KW-0378">Hydrolase</keyword>
<proteinExistence type="predicted"/>
<keyword evidence="9" id="KW-0130">Cell adhesion</keyword>
<dbReference type="FunFam" id="2.40.10.10:FF:000068">
    <property type="entry name" value="transmembrane protease serine 2"/>
    <property type="match status" value="1"/>
</dbReference>
<dbReference type="Pfam" id="PF00089">
    <property type="entry name" value="Trypsin"/>
    <property type="match status" value="2"/>
</dbReference>
<evidence type="ECO:0000256" key="8">
    <source>
        <dbReference type="ARBA" id="ARBA00022825"/>
    </source>
</evidence>
<dbReference type="Gene3D" id="2.40.10.10">
    <property type="entry name" value="Trypsin-like serine proteases"/>
    <property type="match status" value="2"/>
</dbReference>
<name>A0A443SI14_9ACAR</name>
<comment type="caution">
    <text evidence="15">The sequence shown here is derived from an EMBL/GenBank/DDBJ whole genome shotgun (WGS) entry which is preliminary data.</text>
</comment>
<protein>
    <recommendedName>
        <fullName evidence="12">limulus clotting factor C</fullName>
        <ecNumber evidence="12">3.4.21.84</ecNumber>
    </recommendedName>
</protein>
<dbReference type="InterPro" id="IPR043504">
    <property type="entry name" value="Peptidase_S1_PA_chymotrypsin"/>
</dbReference>
<dbReference type="PROSITE" id="PS50240">
    <property type="entry name" value="TRYPSIN_DOM"/>
    <property type="match status" value="2"/>
</dbReference>
<keyword evidence="15" id="KW-0812">Transmembrane</keyword>
<evidence type="ECO:0000256" key="9">
    <source>
        <dbReference type="ARBA" id="ARBA00022889"/>
    </source>
</evidence>
<dbReference type="GO" id="GO:0030246">
    <property type="term" value="F:carbohydrate binding"/>
    <property type="evidence" value="ECO:0007669"/>
    <property type="project" value="UniProtKB-KW"/>
</dbReference>
<dbReference type="FunFam" id="2.40.10.10:FF:000120">
    <property type="entry name" value="Putative serine protease"/>
    <property type="match status" value="1"/>
</dbReference>
<keyword evidence="16" id="KW-1185">Reference proteome</keyword>
<evidence type="ECO:0000256" key="13">
    <source>
        <dbReference type="RuleBase" id="RU363034"/>
    </source>
</evidence>
<dbReference type="PROSITE" id="PS00134">
    <property type="entry name" value="TRYPSIN_HIS"/>
    <property type="match status" value="1"/>
</dbReference>